<reference evidence="1" key="2">
    <citation type="submission" date="2024-05" db="EMBL/GenBank/DDBJ databases">
        <title>Identification and characterization of horizontal gene transfer across gut microbiota members of farm animals based on homology search.</title>
        <authorList>
            <person name="Schwarzerova J."/>
            <person name="Nykrynova M."/>
            <person name="Jureckova K."/>
            <person name="Cejkova D."/>
            <person name="Rychlik I."/>
        </authorList>
    </citation>
    <scope>NUCLEOTIDE SEQUENCE</scope>
    <source>
        <strain evidence="1">84_SSukc20</strain>
    </source>
</reference>
<proteinExistence type="predicted"/>
<dbReference type="EMBL" id="JAUEII010000026">
    <property type="protein sequence ID" value="MDN0050088.1"/>
    <property type="molecule type" value="Genomic_DNA"/>
</dbReference>
<evidence type="ECO:0008006" key="3">
    <source>
        <dbReference type="Google" id="ProtNLM"/>
    </source>
</evidence>
<organism evidence="1 2">
    <name type="scientific">Bacteroides gallinaceum</name>
    <dbReference type="NCBI Taxonomy" id="1462571"/>
    <lineage>
        <taxon>Bacteria</taxon>
        <taxon>Pseudomonadati</taxon>
        <taxon>Bacteroidota</taxon>
        <taxon>Bacteroidia</taxon>
        <taxon>Bacteroidales</taxon>
        <taxon>Bacteroidaceae</taxon>
        <taxon>Bacteroides</taxon>
    </lineage>
</organism>
<reference evidence="1" key="1">
    <citation type="submission" date="2023-06" db="EMBL/GenBank/DDBJ databases">
        <authorList>
            <person name="Zeman M."/>
            <person name="Kubasova T."/>
            <person name="Jahodarova E."/>
            <person name="Nykrynova M."/>
            <person name="Rychlik I."/>
        </authorList>
    </citation>
    <scope>NUCLEOTIDE SEQUENCE</scope>
    <source>
        <strain evidence="1">84_SSukc20</strain>
    </source>
</reference>
<evidence type="ECO:0000313" key="2">
    <source>
        <dbReference type="Proteomes" id="UP001167871"/>
    </source>
</evidence>
<comment type="caution">
    <text evidence="1">The sequence shown here is derived from an EMBL/GenBank/DDBJ whole genome shotgun (WGS) entry which is preliminary data.</text>
</comment>
<accession>A0ABT7X875</accession>
<dbReference type="RefSeq" id="WP_204970507.1">
    <property type="nucleotide sequence ID" value="NZ_JAUEII010000026.1"/>
</dbReference>
<keyword evidence="2" id="KW-1185">Reference proteome</keyword>
<gene>
    <name evidence="1" type="ORF">QVO10_11935</name>
</gene>
<dbReference type="Proteomes" id="UP001167871">
    <property type="component" value="Unassembled WGS sequence"/>
</dbReference>
<name>A0ABT7X875_9BACE</name>
<sequence>MENRDIKKRFIEEISNLLSNEGYEYIKSKSMFKKRTDDNIYIIYIYFYCRAKYVEIETTFYYDNMNVHKLQKLITNDNQPDPICGGTPRFICEFYFKQKYFSEYTNLIYMKSNPIESTIQDWANIYNMYIKPFFNECISSTTLNDIVNNENINITGLNLSYYNRLLKSMIIAKQSGYTIEELKLLANKYAPQVAKVSASIRKNFNLIKDYFFSLPQ</sequence>
<protein>
    <recommendedName>
        <fullName evidence="3">DUF4304 domain-containing protein</fullName>
    </recommendedName>
</protein>
<evidence type="ECO:0000313" key="1">
    <source>
        <dbReference type="EMBL" id="MDN0050088.1"/>
    </source>
</evidence>